<dbReference type="InterPro" id="IPR050747">
    <property type="entry name" value="Mitochondrial_chaperone_BCS1"/>
</dbReference>
<dbReference type="OrthoDB" id="9809379at2"/>
<dbReference type="GO" id="GO:0016887">
    <property type="term" value="F:ATP hydrolysis activity"/>
    <property type="evidence" value="ECO:0007669"/>
    <property type="project" value="InterPro"/>
</dbReference>
<dbReference type="InterPro" id="IPR003593">
    <property type="entry name" value="AAA+_ATPase"/>
</dbReference>
<dbReference type="Pfam" id="PF00004">
    <property type="entry name" value="AAA"/>
    <property type="match status" value="1"/>
</dbReference>
<dbReference type="Proteomes" id="UP000274271">
    <property type="component" value="Unassembled WGS sequence"/>
</dbReference>
<dbReference type="PANTHER" id="PTHR23070">
    <property type="entry name" value="BCS1 AAA-TYPE ATPASE"/>
    <property type="match status" value="1"/>
</dbReference>
<protein>
    <submittedName>
        <fullName evidence="3">AAA family ATPase</fullName>
    </submittedName>
</protein>
<feature type="domain" description="AAA+ ATPase" evidence="2">
    <location>
        <begin position="207"/>
        <end position="331"/>
    </location>
</feature>
<evidence type="ECO:0000259" key="2">
    <source>
        <dbReference type="SMART" id="SM00382"/>
    </source>
</evidence>
<sequence>MIRVTRDTRAITGNPIYSGFFARLQSFNEFYRMSWKLTADQYKFSPDDDDFPNVYYFVQQFGTFPNQLICRHQFEITLPDFLTQQRFVKVHERTDLFTRQEEHSFWAHPEGVLLRLHYLPAMKAYSMLGSYSSREVLDRVLTGLDAYKIPDPDNSLGKVGLITQQYNELIVEETQLKLLPLDLEKHYNDDLQPVYDKLIQRLNTNGEKGLIILHGKPGTGKTNLIRHLTTQLTKQVLVLPPQLVEVMTQPGFIPFLLEQRNSILVIEEAEQVLMDRENDVRNAAVSNLLNLTDGLLADCLAIQIICTFNTDIKRLDPALLRKGRLIARYEFGELAVDKANRLLEERALEFRTKQPMTLADIYHLEEEVHFAKKTNRAIGF</sequence>
<dbReference type="Gene3D" id="3.40.50.300">
    <property type="entry name" value="P-loop containing nucleotide triphosphate hydrolases"/>
    <property type="match status" value="1"/>
</dbReference>
<dbReference type="InterPro" id="IPR003959">
    <property type="entry name" value="ATPase_AAA_core"/>
</dbReference>
<name>A0A3P1CQH3_9BACT</name>
<keyword evidence="4" id="KW-1185">Reference proteome</keyword>
<dbReference type="InterPro" id="IPR027417">
    <property type="entry name" value="P-loop_NTPase"/>
</dbReference>
<evidence type="ECO:0000256" key="1">
    <source>
        <dbReference type="ARBA" id="ARBA00007448"/>
    </source>
</evidence>
<comment type="caution">
    <text evidence="3">The sequence shown here is derived from an EMBL/GenBank/DDBJ whole genome shotgun (WGS) entry which is preliminary data.</text>
</comment>
<dbReference type="EMBL" id="RQJP01000002">
    <property type="protein sequence ID" value="RRB15567.1"/>
    <property type="molecule type" value="Genomic_DNA"/>
</dbReference>
<comment type="similarity">
    <text evidence="1">Belongs to the AAA ATPase family. BCS1 subfamily.</text>
</comment>
<dbReference type="GO" id="GO:0005524">
    <property type="term" value="F:ATP binding"/>
    <property type="evidence" value="ECO:0007669"/>
    <property type="project" value="InterPro"/>
</dbReference>
<organism evidence="3 4">
    <name type="scientific">Larkinella knui</name>
    <dbReference type="NCBI Taxonomy" id="2025310"/>
    <lineage>
        <taxon>Bacteria</taxon>
        <taxon>Pseudomonadati</taxon>
        <taxon>Bacteroidota</taxon>
        <taxon>Cytophagia</taxon>
        <taxon>Cytophagales</taxon>
        <taxon>Spirosomataceae</taxon>
        <taxon>Larkinella</taxon>
    </lineage>
</organism>
<gene>
    <name evidence="3" type="ORF">EHT87_13695</name>
</gene>
<dbReference type="SMART" id="SM00382">
    <property type="entry name" value="AAA"/>
    <property type="match status" value="1"/>
</dbReference>
<evidence type="ECO:0000313" key="3">
    <source>
        <dbReference type="EMBL" id="RRB15567.1"/>
    </source>
</evidence>
<evidence type="ECO:0000313" key="4">
    <source>
        <dbReference type="Proteomes" id="UP000274271"/>
    </source>
</evidence>
<reference evidence="3 4" key="1">
    <citation type="submission" date="2018-11" db="EMBL/GenBank/DDBJ databases">
        <authorList>
            <person name="Zhou Z."/>
            <person name="Wang G."/>
        </authorList>
    </citation>
    <scope>NUCLEOTIDE SEQUENCE [LARGE SCALE GENOMIC DNA]</scope>
    <source>
        <strain evidence="3 4">KCTC42998</strain>
    </source>
</reference>
<dbReference type="SUPFAM" id="SSF52540">
    <property type="entry name" value="P-loop containing nucleoside triphosphate hydrolases"/>
    <property type="match status" value="1"/>
</dbReference>
<accession>A0A3P1CQH3</accession>
<proteinExistence type="inferred from homology"/>
<dbReference type="AlphaFoldDB" id="A0A3P1CQH3"/>